<dbReference type="Pfam" id="PF00583">
    <property type="entry name" value="Acetyltransf_1"/>
    <property type="match status" value="1"/>
</dbReference>
<comment type="caution">
    <text evidence="2">The sequence shown here is derived from an EMBL/GenBank/DDBJ whole genome shotgun (WGS) entry which is preliminary data.</text>
</comment>
<name>A0ABY2SJN0_9HYPH</name>
<accession>A0ABY2SJN0</accession>
<organism evidence="2 3">
    <name type="scientific">Martelella alba</name>
    <dbReference type="NCBI Taxonomy" id="2590451"/>
    <lineage>
        <taxon>Bacteria</taxon>
        <taxon>Pseudomonadati</taxon>
        <taxon>Pseudomonadota</taxon>
        <taxon>Alphaproteobacteria</taxon>
        <taxon>Hyphomicrobiales</taxon>
        <taxon>Aurantimonadaceae</taxon>
        <taxon>Martelella</taxon>
    </lineage>
</organism>
<dbReference type="RefSeq" id="WP_136990691.1">
    <property type="nucleotide sequence ID" value="NZ_SZPQ01000018.1"/>
</dbReference>
<proteinExistence type="predicted"/>
<dbReference type="InterPro" id="IPR000182">
    <property type="entry name" value="GNAT_dom"/>
</dbReference>
<gene>
    <name evidence="2" type="ORF">FCN80_13565</name>
</gene>
<dbReference type="PANTHER" id="PTHR43441:SF2">
    <property type="entry name" value="FAMILY ACETYLTRANSFERASE, PUTATIVE (AFU_ORTHOLOGUE AFUA_7G00850)-RELATED"/>
    <property type="match status" value="1"/>
</dbReference>
<dbReference type="PROSITE" id="PS51186">
    <property type="entry name" value="GNAT"/>
    <property type="match status" value="1"/>
</dbReference>
<keyword evidence="3" id="KW-1185">Reference proteome</keyword>
<dbReference type="InterPro" id="IPR051908">
    <property type="entry name" value="Ribosomal_N-acetyltransferase"/>
</dbReference>
<dbReference type="CDD" id="cd04301">
    <property type="entry name" value="NAT_SF"/>
    <property type="match status" value="1"/>
</dbReference>
<evidence type="ECO:0000259" key="1">
    <source>
        <dbReference type="PROSITE" id="PS51186"/>
    </source>
</evidence>
<dbReference type="Gene3D" id="3.40.630.30">
    <property type="match status" value="1"/>
</dbReference>
<sequence>MTTADTNRLVQLIPFEERHFATLSTWFNSARDVVQWGGPQLDFPLDPRQLDAMLSECRATPPLRLCWMAEDEAGGLVGHAQLALDWRNGVARIGRVAIAPAMRGKSLAGAMLNQVLARAFAYAAIERTELNVYSWNTPAIRAYRRLGFVHEGVRRSSAKVDDERWDTAMMSILRCEWNSI</sequence>
<evidence type="ECO:0000313" key="2">
    <source>
        <dbReference type="EMBL" id="TKI05688.1"/>
    </source>
</evidence>
<dbReference type="Proteomes" id="UP000305202">
    <property type="component" value="Unassembled WGS sequence"/>
</dbReference>
<protein>
    <submittedName>
        <fullName evidence="2">GNAT family N-acetyltransferase</fullName>
    </submittedName>
</protein>
<feature type="domain" description="N-acetyltransferase" evidence="1">
    <location>
        <begin position="10"/>
        <end position="175"/>
    </location>
</feature>
<dbReference type="PANTHER" id="PTHR43441">
    <property type="entry name" value="RIBOSOMAL-PROTEIN-SERINE ACETYLTRANSFERASE"/>
    <property type="match status" value="1"/>
</dbReference>
<dbReference type="EMBL" id="SZPQ01000018">
    <property type="protein sequence ID" value="TKI05688.1"/>
    <property type="molecule type" value="Genomic_DNA"/>
</dbReference>
<evidence type="ECO:0000313" key="3">
    <source>
        <dbReference type="Proteomes" id="UP000305202"/>
    </source>
</evidence>
<dbReference type="InterPro" id="IPR016181">
    <property type="entry name" value="Acyl_CoA_acyltransferase"/>
</dbReference>
<dbReference type="SUPFAM" id="SSF55729">
    <property type="entry name" value="Acyl-CoA N-acyltransferases (Nat)"/>
    <property type="match status" value="1"/>
</dbReference>
<reference evidence="2 3" key="1">
    <citation type="submission" date="2019-04" db="EMBL/GenBank/DDBJ databases">
        <authorList>
            <person name="Li M."/>
            <person name="Gao C."/>
        </authorList>
    </citation>
    <scope>NUCLEOTIDE SEQUENCE [LARGE SCALE GENOMIC DNA]</scope>
    <source>
        <strain evidence="2 3">BGMRC 2031</strain>
    </source>
</reference>